<dbReference type="AlphaFoldDB" id="A0A9E2BJ70"/>
<organism evidence="1 2">
    <name type="scientific">Psychracetigena formicireducens</name>
    <dbReference type="NCBI Taxonomy" id="2986056"/>
    <lineage>
        <taxon>Bacteria</taxon>
        <taxon>Bacillati</taxon>
        <taxon>Candidatus Lithacetigenota</taxon>
        <taxon>Candidatus Psychracetigena</taxon>
    </lineage>
</organism>
<protein>
    <recommendedName>
        <fullName evidence="3">ISAzo13 family transposase</fullName>
    </recommendedName>
</protein>
<accession>A0A9E2BJ70</accession>
<evidence type="ECO:0000313" key="1">
    <source>
        <dbReference type="EMBL" id="MBT9146197.1"/>
    </source>
</evidence>
<sequence>MAGQRENKIIMKVLSTLNEAQARWYVAEKTISLGRGGLKKMHELTGISRPTIMRGMKELKSNKDLSKITEGKIRKAGGGRKRLTNLDPALVKDLTHIMDETTAGDPMSLLKWTGKSTHKIADEMIRLGHPMSGMSTYRLLKEMGYSLQANVKTKGGKDHPDRDAQFKYINSQVKVFIGSKAPVISVDAKKKEDVGEFKNAGRTWRKEKREVLMHDFPQLGIGKAIPYGIYDLEKNMGMVNVGITHNTAEFAVESIRRWWKLIGSKEYPEAKKILICADSGGSNGSRVKAWRLYLQELSDEFNLTVTICHYPPGTSKWNKIEHRMFSFISMNWKGEPLISYETIVNMIGATTTKSGLKIKARLDKNKYETGIKISDNEMKGLKIQYHRLHPKWNYTIFPREKNRLTSKR</sequence>
<dbReference type="Pfam" id="PF07592">
    <property type="entry name" value="DDE_Tnp_ISAZ013"/>
    <property type="match status" value="1"/>
</dbReference>
<reference evidence="1 2" key="1">
    <citation type="journal article" date="2021" name="bioRxiv">
        <title>Unique metabolic strategies in Hadean analogues reveal hints for primordial physiology.</title>
        <authorList>
            <person name="Nobu M.K."/>
            <person name="Nakai R."/>
            <person name="Tamazawa S."/>
            <person name="Mori H."/>
            <person name="Toyoda A."/>
            <person name="Ijiri A."/>
            <person name="Suzuki S."/>
            <person name="Kurokawa K."/>
            <person name="Kamagata Y."/>
            <person name="Tamaki H."/>
        </authorList>
    </citation>
    <scope>NUCLEOTIDE SEQUENCE [LARGE SCALE GENOMIC DNA]</scope>
    <source>
        <strain evidence="1">BS525</strain>
    </source>
</reference>
<gene>
    <name evidence="1" type="ORF">DDT42_02079</name>
</gene>
<dbReference type="EMBL" id="QLTW01000373">
    <property type="protein sequence ID" value="MBT9146197.1"/>
    <property type="molecule type" value="Genomic_DNA"/>
</dbReference>
<evidence type="ECO:0008006" key="3">
    <source>
        <dbReference type="Google" id="ProtNLM"/>
    </source>
</evidence>
<dbReference type="InterPro" id="IPR011518">
    <property type="entry name" value="Transposase_36"/>
</dbReference>
<name>A0A9E2BJ70_PSYF1</name>
<comment type="caution">
    <text evidence="1">The sequence shown here is derived from an EMBL/GenBank/DDBJ whole genome shotgun (WGS) entry which is preliminary data.</text>
</comment>
<dbReference type="Proteomes" id="UP000811545">
    <property type="component" value="Unassembled WGS sequence"/>
</dbReference>
<proteinExistence type="predicted"/>
<dbReference type="NCBIfam" id="NF033519">
    <property type="entry name" value="transpos_ISAzo13"/>
    <property type="match status" value="1"/>
</dbReference>
<evidence type="ECO:0000313" key="2">
    <source>
        <dbReference type="Proteomes" id="UP000811545"/>
    </source>
</evidence>